<evidence type="ECO:0008006" key="4">
    <source>
        <dbReference type="Google" id="ProtNLM"/>
    </source>
</evidence>
<dbReference type="SUPFAM" id="SSF52540">
    <property type="entry name" value="P-loop containing nucleoside triphosphate hydrolases"/>
    <property type="match status" value="1"/>
</dbReference>
<dbReference type="InterPro" id="IPR051589">
    <property type="entry name" value="Sialate-O-sulfotransferase"/>
</dbReference>
<dbReference type="PANTHER" id="PTHR45964:SF9">
    <property type="entry name" value="SULFOTRANSFERASE"/>
    <property type="match status" value="1"/>
</dbReference>
<dbReference type="EMBL" id="CAKKLH010000013">
    <property type="protein sequence ID" value="CAH0099147.1"/>
    <property type="molecule type" value="Genomic_DNA"/>
</dbReference>
<accession>A0A8J2WF25</accession>
<comment type="caution">
    <text evidence="2">The sequence shown here is derived from an EMBL/GenBank/DDBJ whole genome shotgun (WGS) entry which is preliminary data.</text>
</comment>
<dbReference type="PANTHER" id="PTHR45964">
    <property type="entry name" value="WSCD FAMILY MEMBER CG9164"/>
    <property type="match status" value="1"/>
</dbReference>
<keyword evidence="3" id="KW-1185">Reference proteome</keyword>
<protein>
    <recommendedName>
        <fullName evidence="4">Sulfotransferase domain-containing protein</fullName>
    </recommendedName>
</protein>
<proteinExistence type="inferred from homology"/>
<organism evidence="2 3">
    <name type="scientific">Daphnia galeata</name>
    <dbReference type="NCBI Taxonomy" id="27404"/>
    <lineage>
        <taxon>Eukaryota</taxon>
        <taxon>Metazoa</taxon>
        <taxon>Ecdysozoa</taxon>
        <taxon>Arthropoda</taxon>
        <taxon>Crustacea</taxon>
        <taxon>Branchiopoda</taxon>
        <taxon>Diplostraca</taxon>
        <taxon>Cladocera</taxon>
        <taxon>Anomopoda</taxon>
        <taxon>Daphniidae</taxon>
        <taxon>Daphnia</taxon>
    </lineage>
</organism>
<reference evidence="2" key="1">
    <citation type="submission" date="2021-11" db="EMBL/GenBank/DDBJ databases">
        <authorList>
            <person name="Schell T."/>
        </authorList>
    </citation>
    <scope>NUCLEOTIDE SEQUENCE</scope>
    <source>
        <strain evidence="2">M5</strain>
    </source>
</reference>
<sequence length="270" mass="31333">MCFYWSLEQPSKHRLLEYFSLEHEQGKSQVVVSNILDIAYRPWGDDPDCKDYTVGFIRNGSQPTMALISYPGSGNTWTRGIIERLSGYFTGSVYADKSLYVKGFYGEVMPVDCGCTIVQKTHDFQKKDFNKPFVNNSAILIIRNPYRALISYRNFVTTGTKEIEKWKNTTLQWLPKIGRGGILLYEDMLKDKENQFRILMRLIGLEVDERRLECVIKHDFSPFKRNSTSTGNTKNRDPFDSLLRGIIDKEIENVQKTLKDHGYELKLLKE</sequence>
<dbReference type="OrthoDB" id="5985073at2759"/>
<evidence type="ECO:0000313" key="2">
    <source>
        <dbReference type="EMBL" id="CAH0099147.1"/>
    </source>
</evidence>
<evidence type="ECO:0000256" key="1">
    <source>
        <dbReference type="ARBA" id="ARBA00010236"/>
    </source>
</evidence>
<comment type="similarity">
    <text evidence="1">Belongs to the WSCD family.</text>
</comment>
<dbReference type="Gene3D" id="3.40.50.300">
    <property type="entry name" value="P-loop containing nucleotide triphosphate hydrolases"/>
    <property type="match status" value="1"/>
</dbReference>
<name>A0A8J2WF25_9CRUS</name>
<dbReference type="AlphaFoldDB" id="A0A8J2WF25"/>
<gene>
    <name evidence="2" type="ORF">DGAL_LOCUS1261</name>
</gene>
<dbReference type="Proteomes" id="UP000789390">
    <property type="component" value="Unassembled WGS sequence"/>
</dbReference>
<dbReference type="InterPro" id="IPR027417">
    <property type="entry name" value="P-loop_NTPase"/>
</dbReference>
<evidence type="ECO:0000313" key="3">
    <source>
        <dbReference type="Proteomes" id="UP000789390"/>
    </source>
</evidence>